<sequence>MMKPEENISNQEFNASEYIKQMSLLLNLPINDEYQEGVIANFERIKSIAEIVNDFHLSEKIEISPVFEP</sequence>
<organism evidence="1 2">
    <name type="scientific">Okeanomitos corallinicola TIOX110</name>
    <dbReference type="NCBI Taxonomy" id="3133117"/>
    <lineage>
        <taxon>Bacteria</taxon>
        <taxon>Bacillati</taxon>
        <taxon>Cyanobacteriota</taxon>
        <taxon>Cyanophyceae</taxon>
        <taxon>Nostocales</taxon>
        <taxon>Aphanizomenonaceae</taxon>
        <taxon>Okeanomitos</taxon>
    </lineage>
</organism>
<dbReference type="InterPro" id="IPR025148">
    <property type="entry name" value="AtzG-like"/>
</dbReference>
<keyword evidence="2" id="KW-1185">Reference proteome</keyword>
<dbReference type="RefSeq" id="WP_353930677.1">
    <property type="nucleotide sequence ID" value="NZ_CP150886.1"/>
</dbReference>
<accession>A0ABZ2UTR3</accession>
<dbReference type="Pfam" id="PF13318">
    <property type="entry name" value="AtzG-like"/>
    <property type="match status" value="1"/>
</dbReference>
<dbReference type="EMBL" id="CP150886">
    <property type="protein sequence ID" value="WZB87765.1"/>
    <property type="molecule type" value="Genomic_DNA"/>
</dbReference>
<dbReference type="Proteomes" id="UP001483337">
    <property type="component" value="Chromosome"/>
</dbReference>
<evidence type="ECO:0000313" key="2">
    <source>
        <dbReference type="Proteomes" id="UP001483337"/>
    </source>
</evidence>
<proteinExistence type="predicted"/>
<evidence type="ECO:0000313" key="1">
    <source>
        <dbReference type="EMBL" id="WZB87765.1"/>
    </source>
</evidence>
<protein>
    <submittedName>
        <fullName evidence="1">DUF4089 domain-containing protein</fullName>
    </submittedName>
</protein>
<reference evidence="1 2" key="1">
    <citation type="submission" date="2024-04" db="EMBL/GenBank/DDBJ databases">
        <title>Okeanomitos corallinicola gen. &amp; sp. nov. (Nostocales, Cyanobacteria), a new toxic marine heterocyst-forming cyanobacterium from a coral reef.</title>
        <authorList>
            <person name="Li H."/>
            <person name="Li R."/>
            <person name="Kang J."/>
            <person name="Hii K.S."/>
            <person name="Mohamed H.F."/>
            <person name="Xu X."/>
            <person name="Luo Z."/>
        </authorList>
    </citation>
    <scope>NUCLEOTIDE SEQUENCE [LARGE SCALE GENOMIC DNA]</scope>
    <source>
        <strain evidence="1 2">TIOX110</strain>
    </source>
</reference>
<gene>
    <name evidence="1" type="ORF">WJM97_20795</name>
</gene>
<name>A0ABZ2UTR3_9CYAN</name>